<keyword evidence="2" id="KW-0560">Oxidoreductase</keyword>
<dbReference type="Gene3D" id="3.40.50.720">
    <property type="entry name" value="NAD(P)-binding Rossmann-like Domain"/>
    <property type="match status" value="1"/>
</dbReference>
<dbReference type="Proteomes" id="UP000094412">
    <property type="component" value="Unassembled WGS sequence"/>
</dbReference>
<dbReference type="InterPro" id="IPR036291">
    <property type="entry name" value="NAD(P)-bd_dom_sf"/>
</dbReference>
<dbReference type="InterPro" id="IPR002347">
    <property type="entry name" value="SDR_fam"/>
</dbReference>
<evidence type="ECO:0000256" key="1">
    <source>
        <dbReference type="ARBA" id="ARBA00006484"/>
    </source>
</evidence>
<dbReference type="PRINTS" id="PR00081">
    <property type="entry name" value="GDHRDH"/>
</dbReference>
<dbReference type="PRINTS" id="PR00080">
    <property type="entry name" value="SDRFAMILY"/>
</dbReference>
<dbReference type="Pfam" id="PF13561">
    <property type="entry name" value="adh_short_C2"/>
    <property type="match status" value="1"/>
</dbReference>
<sequence>MTSSSAVIVTGAAGDIGRGLARRFAMDRRAVALLDRTDESLAALADELKALGATSVGVYFADQCDRGAVDAAVAQARSDLGPIGTLVANAGYARLASFLDMPEKVWDRHVDVNLSGTFHTCQSVARVMAEQRAGGSIVVISSCLALYHTDQTGAYNATKAALLMLIRTMAAELGVYRIRANAVLPGIVDTAMTRQTLAEPGRLEAVLADTPLGRIGQTEDVAEAVYFLASEAACFITGASLLVDGGASIYGQPQWVRQDRRTPFEPRWDLEPRVPAGT</sequence>
<evidence type="ECO:0000256" key="2">
    <source>
        <dbReference type="ARBA" id="ARBA00023002"/>
    </source>
</evidence>
<dbReference type="PANTHER" id="PTHR42760:SF83">
    <property type="entry name" value="(3R)-3-HYDROXYACYL-COA DEHYDROGENASE"/>
    <property type="match status" value="1"/>
</dbReference>
<dbReference type="PROSITE" id="PS00061">
    <property type="entry name" value="ADH_SHORT"/>
    <property type="match status" value="1"/>
</dbReference>
<dbReference type="PANTHER" id="PTHR42760">
    <property type="entry name" value="SHORT-CHAIN DEHYDROGENASES/REDUCTASES FAMILY MEMBER"/>
    <property type="match status" value="1"/>
</dbReference>
<proteinExistence type="inferred from homology"/>
<dbReference type="CDD" id="cd05233">
    <property type="entry name" value="SDR_c"/>
    <property type="match status" value="1"/>
</dbReference>
<evidence type="ECO:0000313" key="3">
    <source>
        <dbReference type="EMBL" id="OCX21443.1"/>
    </source>
</evidence>
<dbReference type="FunFam" id="3.40.50.720:FF:000084">
    <property type="entry name" value="Short-chain dehydrogenase reductase"/>
    <property type="match status" value="1"/>
</dbReference>
<dbReference type="AlphaFoldDB" id="A0A1C2E3F1"/>
<dbReference type="GO" id="GO:0006633">
    <property type="term" value="P:fatty acid biosynthetic process"/>
    <property type="evidence" value="ECO:0007669"/>
    <property type="project" value="TreeGrafter"/>
</dbReference>
<comment type="similarity">
    <text evidence="1">Belongs to the short-chain dehydrogenases/reductases (SDR) family.</text>
</comment>
<organism evidence="3 4">
    <name type="scientific">Mesorhizobium hungaricum</name>
    <dbReference type="NCBI Taxonomy" id="1566387"/>
    <lineage>
        <taxon>Bacteria</taxon>
        <taxon>Pseudomonadati</taxon>
        <taxon>Pseudomonadota</taxon>
        <taxon>Alphaproteobacteria</taxon>
        <taxon>Hyphomicrobiales</taxon>
        <taxon>Phyllobacteriaceae</taxon>
        <taxon>Mesorhizobium</taxon>
    </lineage>
</organism>
<dbReference type="SUPFAM" id="SSF51735">
    <property type="entry name" value="NAD(P)-binding Rossmann-fold domains"/>
    <property type="match status" value="1"/>
</dbReference>
<dbReference type="GO" id="GO:0048038">
    <property type="term" value="F:quinone binding"/>
    <property type="evidence" value="ECO:0007669"/>
    <property type="project" value="TreeGrafter"/>
</dbReference>
<reference evidence="3 4" key="1">
    <citation type="submission" date="2016-08" db="EMBL/GenBank/DDBJ databases">
        <title>Whole genome sequence of Mesorhizobium sp. strain UASWS1009 isolated from industrial sewage.</title>
        <authorList>
            <person name="Crovadore J."/>
            <person name="Calmin G."/>
            <person name="Chablais R."/>
            <person name="Cochard B."/>
            <person name="Lefort F."/>
        </authorList>
    </citation>
    <scope>NUCLEOTIDE SEQUENCE [LARGE SCALE GENOMIC DNA]</scope>
    <source>
        <strain evidence="3 4">UASWS1009</strain>
    </source>
</reference>
<dbReference type="GO" id="GO:0016616">
    <property type="term" value="F:oxidoreductase activity, acting on the CH-OH group of donors, NAD or NADP as acceptor"/>
    <property type="evidence" value="ECO:0007669"/>
    <property type="project" value="TreeGrafter"/>
</dbReference>
<comment type="caution">
    <text evidence="3">The sequence shown here is derived from an EMBL/GenBank/DDBJ whole genome shotgun (WGS) entry which is preliminary data.</text>
</comment>
<gene>
    <name evidence="3" type="ORF">QV13_07230</name>
</gene>
<dbReference type="EMBL" id="MDEO01000028">
    <property type="protein sequence ID" value="OCX21443.1"/>
    <property type="molecule type" value="Genomic_DNA"/>
</dbReference>
<protein>
    <submittedName>
        <fullName evidence="3">Short-chain dehydrogenase</fullName>
    </submittedName>
</protein>
<dbReference type="InterPro" id="IPR020904">
    <property type="entry name" value="Sc_DH/Rdtase_CS"/>
</dbReference>
<keyword evidence="4" id="KW-1185">Reference proteome</keyword>
<dbReference type="STRING" id="1566387.QV13_07230"/>
<accession>A0A1C2E3F1</accession>
<dbReference type="OrthoDB" id="9790146at2"/>
<dbReference type="RefSeq" id="WP_065997148.1">
    <property type="nucleotide sequence ID" value="NZ_MDEO01000028.1"/>
</dbReference>
<evidence type="ECO:0000313" key="4">
    <source>
        <dbReference type="Proteomes" id="UP000094412"/>
    </source>
</evidence>
<name>A0A1C2E3F1_9HYPH</name>